<evidence type="ECO:0000256" key="3">
    <source>
        <dbReference type="ARBA" id="ARBA00022679"/>
    </source>
</evidence>
<protein>
    <recommendedName>
        <fullName evidence="5">DNA methylase N-4/N-6 domain-containing protein</fullName>
    </recommendedName>
</protein>
<dbReference type="Proteomes" id="UP000178606">
    <property type="component" value="Unassembled WGS sequence"/>
</dbReference>
<evidence type="ECO:0000313" key="7">
    <source>
        <dbReference type="Proteomes" id="UP000178606"/>
    </source>
</evidence>
<keyword evidence="4" id="KW-0949">S-adenosyl-L-methionine</keyword>
<dbReference type="PRINTS" id="PR00506">
    <property type="entry name" value="D21N6MTFRASE"/>
</dbReference>
<dbReference type="InterPro" id="IPR002052">
    <property type="entry name" value="DNA_methylase_N6_adenine_CS"/>
</dbReference>
<dbReference type="PROSITE" id="PS00092">
    <property type="entry name" value="N6_MTASE"/>
    <property type="match status" value="1"/>
</dbReference>
<evidence type="ECO:0000256" key="2">
    <source>
        <dbReference type="ARBA" id="ARBA00022603"/>
    </source>
</evidence>
<sequence>MPNFEITKPELIWPGKYDDHGNRVINRGMALPFQVVETMREGRATREPGRTSDLFSYAKPAAEGEWNNKLIWGDNLLVMASLMEQFAGKVDLIYIDPPFGTGADFTYRVTVGDGDEPLPGKDPSLVEEKAYRDTWGNGLETYLTMIEPRLALLQELLSDKGAIFVHADVHIGPYIKALLDEIFGRESFQNEIAWYYYNKLHGAKKRCIPKAFDQILYYTKNPGADYTYHTLSEPRDAPVKKLKYRFIGGKIVNEKDENGKTVTYMSTERQLDNVWRIRCLQPANKGEYVHYATQKPVDLIERVLALASNPDDLVLDCFCGSGSSLVAAEKNGRRWIGCDLGRFAIHTTRKRLLDIPNCKPFEILNLGQYERKYWQGVNFGDQRPVEPDTAALAAYVRFILDLYRAQPIGGTHIHGRKGGALVHVGAVDAPVTIRELNDAVAECAALRQKELHVLGWEWEMGLHDPLAQAALREHGVRLRLLSIPREVMEKRAVEAGDIRFFDLAHLEAELEPDPKNKRKVKVRLNNFVIPDTDLIPEEVREKIRKWSDYIDYWAVDWDFRHDTFMNAWQAYRTRQNRKLTLVSDAHEYLKPGRYHVLIKVVDIFGNDTSRLLECQVK</sequence>
<dbReference type="SUPFAM" id="SSF53335">
    <property type="entry name" value="S-adenosyl-L-methionine-dependent methyltransferases"/>
    <property type="match status" value="1"/>
</dbReference>
<dbReference type="Gene3D" id="3.40.50.150">
    <property type="entry name" value="Vaccinia Virus protein VP39"/>
    <property type="match status" value="1"/>
</dbReference>
<dbReference type="GO" id="GO:0032259">
    <property type="term" value="P:methylation"/>
    <property type="evidence" value="ECO:0007669"/>
    <property type="project" value="UniProtKB-KW"/>
</dbReference>
<keyword evidence="3" id="KW-0808">Transferase</keyword>
<keyword evidence="2" id="KW-0489">Methyltransferase</keyword>
<dbReference type="InterPro" id="IPR002941">
    <property type="entry name" value="DNA_methylase_N4/N6"/>
</dbReference>
<dbReference type="GO" id="GO:0008170">
    <property type="term" value="F:N-methyltransferase activity"/>
    <property type="evidence" value="ECO:0007669"/>
    <property type="project" value="InterPro"/>
</dbReference>
<dbReference type="InterPro" id="IPR002295">
    <property type="entry name" value="N4/N6-MTase_EcoPI_Mod-like"/>
</dbReference>
<proteinExistence type="inferred from homology"/>
<dbReference type="EMBL" id="MFKF01000385">
    <property type="protein sequence ID" value="OGG45156.1"/>
    <property type="molecule type" value="Genomic_DNA"/>
</dbReference>
<evidence type="ECO:0000256" key="1">
    <source>
        <dbReference type="ARBA" id="ARBA00006594"/>
    </source>
</evidence>
<comment type="similarity">
    <text evidence="1">Belongs to the N(4)/N(6)-methyltransferase family.</text>
</comment>
<reference evidence="6 7" key="1">
    <citation type="journal article" date="2016" name="Nat. Commun.">
        <title>Thousands of microbial genomes shed light on interconnected biogeochemical processes in an aquifer system.</title>
        <authorList>
            <person name="Anantharaman K."/>
            <person name="Brown C.T."/>
            <person name="Hug L.A."/>
            <person name="Sharon I."/>
            <person name="Castelle C.J."/>
            <person name="Probst A.J."/>
            <person name="Thomas B.C."/>
            <person name="Singh A."/>
            <person name="Wilkins M.J."/>
            <person name="Karaoz U."/>
            <person name="Brodie E.L."/>
            <person name="Williams K.H."/>
            <person name="Hubbard S.S."/>
            <person name="Banfield J.F."/>
        </authorList>
    </citation>
    <scope>NUCLEOTIDE SEQUENCE [LARGE SCALE GENOMIC DNA]</scope>
    <source>
        <strain evidence="7">RIFCSPLOWO2_12_FULL_64_10</strain>
    </source>
</reference>
<dbReference type="InterPro" id="IPR029063">
    <property type="entry name" value="SAM-dependent_MTases_sf"/>
</dbReference>
<evidence type="ECO:0000313" key="6">
    <source>
        <dbReference type="EMBL" id="OGG45156.1"/>
    </source>
</evidence>
<dbReference type="GO" id="GO:0003677">
    <property type="term" value="F:DNA binding"/>
    <property type="evidence" value="ECO:0007669"/>
    <property type="project" value="InterPro"/>
</dbReference>
<gene>
    <name evidence="6" type="ORF">A3F84_11880</name>
</gene>
<dbReference type="Pfam" id="PF01555">
    <property type="entry name" value="N6_N4_Mtase"/>
    <property type="match status" value="1"/>
</dbReference>
<feature type="domain" description="DNA methylase N-4/N-6" evidence="5">
    <location>
        <begin position="90"/>
        <end position="347"/>
    </location>
</feature>
<comment type="caution">
    <text evidence="6">The sequence shown here is derived from an EMBL/GenBank/DDBJ whole genome shotgun (WGS) entry which is preliminary data.</text>
</comment>
<organism evidence="6 7">
    <name type="scientific">Handelsmanbacteria sp. (strain RIFCSPLOWO2_12_FULL_64_10)</name>
    <dbReference type="NCBI Taxonomy" id="1817868"/>
    <lineage>
        <taxon>Bacteria</taxon>
        <taxon>Candidatus Handelsmaniibacteriota</taxon>
    </lineage>
</organism>
<dbReference type="AlphaFoldDB" id="A0A1F6C7L9"/>
<name>A0A1F6C7L9_HANXR</name>
<evidence type="ECO:0000256" key="4">
    <source>
        <dbReference type="ARBA" id="ARBA00022691"/>
    </source>
</evidence>
<evidence type="ECO:0000259" key="5">
    <source>
        <dbReference type="Pfam" id="PF01555"/>
    </source>
</evidence>
<accession>A0A1F6C7L9</accession>